<organism evidence="5 6">
    <name type="scientific">Roseovarius halotolerans</name>
    <dbReference type="NCBI Taxonomy" id="505353"/>
    <lineage>
        <taxon>Bacteria</taxon>
        <taxon>Pseudomonadati</taxon>
        <taxon>Pseudomonadota</taxon>
        <taxon>Alphaproteobacteria</taxon>
        <taxon>Rhodobacterales</taxon>
        <taxon>Roseobacteraceae</taxon>
        <taxon>Roseovarius</taxon>
    </lineage>
</organism>
<dbReference type="PROSITE" id="PS01124">
    <property type="entry name" value="HTH_ARAC_FAMILY_2"/>
    <property type="match status" value="1"/>
</dbReference>
<dbReference type="SUPFAM" id="SSF46689">
    <property type="entry name" value="Homeodomain-like"/>
    <property type="match status" value="2"/>
</dbReference>
<dbReference type="PANTHER" id="PTHR46796:SF6">
    <property type="entry name" value="ARAC SUBFAMILY"/>
    <property type="match status" value="1"/>
</dbReference>
<dbReference type="InterPro" id="IPR050204">
    <property type="entry name" value="AraC_XylS_family_regulators"/>
</dbReference>
<dbReference type="EMBL" id="FWFU01000001">
    <property type="protein sequence ID" value="SLN16679.1"/>
    <property type="molecule type" value="Genomic_DNA"/>
</dbReference>
<sequence length="290" mass="32348">MRHTVQDFLGRSRAAHATHRLDLGGGRSVTIWENHDDRVSYDDTSGHTFSLYLQGGTGTRRVDGGGASGWPGAVCVMPEGHRSEWHITRPFRFVHLHMPDATLRASFARMHDCDARLLDLHEVSYADRPALAGPLRQLALAAQDGDILLADSAASDLVAHLERGRVTLRRGLAPHVLRRVDEWIAAEMENTIRLADLAALASMSEYHFHRMFRLSRGIAPHGWITARRIDRARDMLRGPVPVARIAAACGFSSQSHLTRVFRRQTGRTPAQYRDLLGEGRGPRHVPFPSE</sequence>
<dbReference type="OrthoDB" id="9793400at2"/>
<keyword evidence="6" id="KW-1185">Reference proteome</keyword>
<dbReference type="InterPro" id="IPR009057">
    <property type="entry name" value="Homeodomain-like_sf"/>
</dbReference>
<dbReference type="InterPro" id="IPR020449">
    <property type="entry name" value="Tscrpt_reg_AraC-type_HTH"/>
</dbReference>
<dbReference type="RefSeq" id="WP_085816144.1">
    <property type="nucleotide sequence ID" value="NZ_FWFU01000001.1"/>
</dbReference>
<dbReference type="Gene3D" id="1.10.10.60">
    <property type="entry name" value="Homeodomain-like"/>
    <property type="match status" value="1"/>
</dbReference>
<dbReference type="Pfam" id="PF12833">
    <property type="entry name" value="HTH_18"/>
    <property type="match status" value="1"/>
</dbReference>
<gene>
    <name evidence="5" type="primary">rob</name>
    <name evidence="5" type="ORF">ROH8110_00444</name>
</gene>
<dbReference type="InterPro" id="IPR018062">
    <property type="entry name" value="HTH_AraC-typ_CS"/>
</dbReference>
<reference evidence="5 6" key="1">
    <citation type="submission" date="2017-03" db="EMBL/GenBank/DDBJ databases">
        <authorList>
            <person name="Afonso C.L."/>
            <person name="Miller P.J."/>
            <person name="Scott M.A."/>
            <person name="Spackman E."/>
            <person name="Goraichik I."/>
            <person name="Dimitrov K.M."/>
            <person name="Suarez D.L."/>
            <person name="Swayne D.E."/>
        </authorList>
    </citation>
    <scope>NUCLEOTIDE SEQUENCE [LARGE SCALE GENOMIC DNA]</scope>
    <source>
        <strain evidence="5 6">CECT 8110</strain>
    </source>
</reference>
<keyword evidence="1" id="KW-0805">Transcription regulation</keyword>
<name>A0A1X6YC99_9RHOB</name>
<evidence type="ECO:0000259" key="4">
    <source>
        <dbReference type="PROSITE" id="PS01124"/>
    </source>
</evidence>
<dbReference type="PRINTS" id="PR00032">
    <property type="entry name" value="HTHARAC"/>
</dbReference>
<dbReference type="GO" id="GO:0043565">
    <property type="term" value="F:sequence-specific DNA binding"/>
    <property type="evidence" value="ECO:0007669"/>
    <property type="project" value="InterPro"/>
</dbReference>
<proteinExistence type="predicted"/>
<dbReference type="AlphaFoldDB" id="A0A1X6YC99"/>
<dbReference type="Proteomes" id="UP000193207">
    <property type="component" value="Unassembled WGS sequence"/>
</dbReference>
<evidence type="ECO:0000256" key="1">
    <source>
        <dbReference type="ARBA" id="ARBA00023015"/>
    </source>
</evidence>
<evidence type="ECO:0000313" key="6">
    <source>
        <dbReference type="Proteomes" id="UP000193207"/>
    </source>
</evidence>
<protein>
    <submittedName>
        <fullName evidence="5">Right origin-binding protein</fullName>
    </submittedName>
</protein>
<dbReference type="GO" id="GO:0003700">
    <property type="term" value="F:DNA-binding transcription factor activity"/>
    <property type="evidence" value="ECO:0007669"/>
    <property type="project" value="InterPro"/>
</dbReference>
<dbReference type="InterPro" id="IPR018060">
    <property type="entry name" value="HTH_AraC"/>
</dbReference>
<keyword evidence="3" id="KW-0804">Transcription</keyword>
<evidence type="ECO:0000313" key="5">
    <source>
        <dbReference type="EMBL" id="SLN16679.1"/>
    </source>
</evidence>
<dbReference type="PANTHER" id="PTHR46796">
    <property type="entry name" value="HTH-TYPE TRANSCRIPTIONAL ACTIVATOR RHAS-RELATED"/>
    <property type="match status" value="1"/>
</dbReference>
<accession>A0A1X6YC99</accession>
<feature type="domain" description="HTH araC/xylS-type" evidence="4">
    <location>
        <begin position="178"/>
        <end position="275"/>
    </location>
</feature>
<keyword evidence="2" id="KW-0238">DNA-binding</keyword>
<dbReference type="SMART" id="SM00342">
    <property type="entry name" value="HTH_ARAC"/>
    <property type="match status" value="1"/>
</dbReference>
<evidence type="ECO:0000256" key="2">
    <source>
        <dbReference type="ARBA" id="ARBA00023125"/>
    </source>
</evidence>
<dbReference type="PROSITE" id="PS00041">
    <property type="entry name" value="HTH_ARAC_FAMILY_1"/>
    <property type="match status" value="1"/>
</dbReference>
<evidence type="ECO:0000256" key="3">
    <source>
        <dbReference type="ARBA" id="ARBA00023163"/>
    </source>
</evidence>